<gene>
    <name evidence="2" type="ORF">HK097_009330</name>
</gene>
<evidence type="ECO:0000313" key="2">
    <source>
        <dbReference type="EMBL" id="KAJ3049704.1"/>
    </source>
</evidence>
<comment type="caution">
    <text evidence="2">The sequence shown here is derived from an EMBL/GenBank/DDBJ whole genome shotgun (WGS) entry which is preliminary data.</text>
</comment>
<feature type="compositionally biased region" description="Acidic residues" evidence="1">
    <location>
        <begin position="48"/>
        <end position="60"/>
    </location>
</feature>
<evidence type="ECO:0000256" key="1">
    <source>
        <dbReference type="SAM" id="MobiDB-lite"/>
    </source>
</evidence>
<organism evidence="2 3">
    <name type="scientific">Rhizophlyctis rosea</name>
    <dbReference type="NCBI Taxonomy" id="64517"/>
    <lineage>
        <taxon>Eukaryota</taxon>
        <taxon>Fungi</taxon>
        <taxon>Fungi incertae sedis</taxon>
        <taxon>Chytridiomycota</taxon>
        <taxon>Chytridiomycota incertae sedis</taxon>
        <taxon>Chytridiomycetes</taxon>
        <taxon>Rhizophlyctidales</taxon>
        <taxon>Rhizophlyctidaceae</taxon>
        <taxon>Rhizophlyctis</taxon>
    </lineage>
</organism>
<feature type="region of interest" description="Disordered" evidence="1">
    <location>
        <begin position="77"/>
        <end position="111"/>
    </location>
</feature>
<proteinExistence type="predicted"/>
<dbReference type="Proteomes" id="UP001212841">
    <property type="component" value="Unassembled WGS sequence"/>
</dbReference>
<reference evidence="2" key="1">
    <citation type="submission" date="2020-05" db="EMBL/GenBank/DDBJ databases">
        <title>Phylogenomic resolution of chytrid fungi.</title>
        <authorList>
            <person name="Stajich J.E."/>
            <person name="Amses K."/>
            <person name="Simmons R."/>
            <person name="Seto K."/>
            <person name="Myers J."/>
            <person name="Bonds A."/>
            <person name="Quandt C.A."/>
            <person name="Barry K."/>
            <person name="Liu P."/>
            <person name="Grigoriev I."/>
            <person name="Longcore J.E."/>
            <person name="James T.Y."/>
        </authorList>
    </citation>
    <scope>NUCLEOTIDE SEQUENCE</scope>
    <source>
        <strain evidence="2">JEL0318</strain>
    </source>
</reference>
<dbReference type="AlphaFoldDB" id="A0AAD5SAP3"/>
<protein>
    <submittedName>
        <fullName evidence="2">Uncharacterized protein</fullName>
    </submittedName>
</protein>
<name>A0AAD5SAP3_9FUNG</name>
<feature type="region of interest" description="Disordered" evidence="1">
    <location>
        <begin position="1"/>
        <end position="64"/>
    </location>
</feature>
<accession>A0AAD5SAP3</accession>
<sequence length="111" mass="10894">MGGFSARRRVGGDVTPGAGGSDGSIKPSGKRGGMAGGAVPQTPGTPFWDDDEGDGGDLFDEGVPNFLAESSGVFGAEGEETDEVDGSFTVGGLIGTPSISGSPGGAWSTLR</sequence>
<evidence type="ECO:0000313" key="3">
    <source>
        <dbReference type="Proteomes" id="UP001212841"/>
    </source>
</evidence>
<dbReference type="EMBL" id="JADGJD010000607">
    <property type="protein sequence ID" value="KAJ3049704.1"/>
    <property type="molecule type" value="Genomic_DNA"/>
</dbReference>
<keyword evidence="3" id="KW-1185">Reference proteome</keyword>